<proteinExistence type="predicted"/>
<organism evidence="2 3">
    <name type="scientific">Micromonospora sonneratiae</name>
    <dbReference type="NCBI Taxonomy" id="1184706"/>
    <lineage>
        <taxon>Bacteria</taxon>
        <taxon>Bacillati</taxon>
        <taxon>Actinomycetota</taxon>
        <taxon>Actinomycetes</taxon>
        <taxon>Micromonosporales</taxon>
        <taxon>Micromonosporaceae</taxon>
        <taxon>Micromonospora</taxon>
    </lineage>
</organism>
<gene>
    <name evidence="2" type="ORF">ACFQ4H_10100</name>
</gene>
<dbReference type="EMBL" id="JBHTMP010000012">
    <property type="protein sequence ID" value="MFD1321440.1"/>
    <property type="molecule type" value="Genomic_DNA"/>
</dbReference>
<feature type="domain" description="DUF397" evidence="1">
    <location>
        <begin position="16"/>
        <end position="70"/>
    </location>
</feature>
<evidence type="ECO:0000313" key="2">
    <source>
        <dbReference type="EMBL" id="MFD1321440.1"/>
    </source>
</evidence>
<dbReference type="InterPro" id="IPR007278">
    <property type="entry name" value="DUF397"/>
</dbReference>
<accession>A0ABW3YDE1</accession>
<comment type="caution">
    <text evidence="2">The sequence shown here is derived from an EMBL/GenBank/DDBJ whole genome shotgun (WGS) entry which is preliminary data.</text>
</comment>
<dbReference type="Proteomes" id="UP001597260">
    <property type="component" value="Unassembled WGS sequence"/>
</dbReference>
<evidence type="ECO:0000313" key="3">
    <source>
        <dbReference type="Proteomes" id="UP001597260"/>
    </source>
</evidence>
<dbReference type="Pfam" id="PF04149">
    <property type="entry name" value="DUF397"/>
    <property type="match status" value="1"/>
</dbReference>
<sequence>MIYGHVNRTDPRFTGNWGKSSRSDGNNACVEYQHSEKYGLIGVCDSKAGENGPVLVFSEADFSEFLNALRIGYIGRL</sequence>
<protein>
    <submittedName>
        <fullName evidence="2">DUF397 domain-containing protein</fullName>
    </submittedName>
</protein>
<keyword evidence="3" id="KW-1185">Reference proteome</keyword>
<evidence type="ECO:0000259" key="1">
    <source>
        <dbReference type="Pfam" id="PF04149"/>
    </source>
</evidence>
<dbReference type="RefSeq" id="WP_377569515.1">
    <property type="nucleotide sequence ID" value="NZ_JBHTMP010000012.1"/>
</dbReference>
<name>A0ABW3YDE1_9ACTN</name>
<reference evidence="3" key="1">
    <citation type="journal article" date="2019" name="Int. J. Syst. Evol. Microbiol.">
        <title>The Global Catalogue of Microorganisms (GCM) 10K type strain sequencing project: providing services to taxonomists for standard genome sequencing and annotation.</title>
        <authorList>
            <consortium name="The Broad Institute Genomics Platform"/>
            <consortium name="The Broad Institute Genome Sequencing Center for Infectious Disease"/>
            <person name="Wu L."/>
            <person name="Ma J."/>
        </authorList>
    </citation>
    <scope>NUCLEOTIDE SEQUENCE [LARGE SCALE GENOMIC DNA]</scope>
    <source>
        <strain evidence="3">JCM 31037</strain>
    </source>
</reference>